<accession>A0A6A5WP37</accession>
<keyword evidence="4" id="KW-1185">Reference proteome</keyword>
<feature type="domain" description="ASX DEUBAD" evidence="2">
    <location>
        <begin position="78"/>
        <end position="204"/>
    </location>
</feature>
<reference evidence="3" key="1">
    <citation type="journal article" date="2020" name="Stud. Mycol.">
        <title>101 Dothideomycetes genomes: a test case for predicting lifestyles and emergence of pathogens.</title>
        <authorList>
            <person name="Haridas S."/>
            <person name="Albert R."/>
            <person name="Binder M."/>
            <person name="Bloem J."/>
            <person name="Labutti K."/>
            <person name="Salamov A."/>
            <person name="Andreopoulos B."/>
            <person name="Baker S."/>
            <person name="Barry K."/>
            <person name="Bills G."/>
            <person name="Bluhm B."/>
            <person name="Cannon C."/>
            <person name="Castanera R."/>
            <person name="Culley D."/>
            <person name="Daum C."/>
            <person name="Ezra D."/>
            <person name="Gonzalez J."/>
            <person name="Henrissat B."/>
            <person name="Kuo A."/>
            <person name="Liang C."/>
            <person name="Lipzen A."/>
            <person name="Lutzoni F."/>
            <person name="Magnuson J."/>
            <person name="Mondo S."/>
            <person name="Nolan M."/>
            <person name="Ohm R."/>
            <person name="Pangilinan J."/>
            <person name="Park H.-J."/>
            <person name="Ramirez L."/>
            <person name="Alfaro M."/>
            <person name="Sun H."/>
            <person name="Tritt A."/>
            <person name="Yoshinaga Y."/>
            <person name="Zwiers L.-H."/>
            <person name="Turgeon B."/>
            <person name="Goodwin S."/>
            <person name="Spatafora J."/>
            <person name="Crous P."/>
            <person name="Grigoriev I."/>
        </authorList>
    </citation>
    <scope>NUCLEOTIDE SEQUENCE</scope>
    <source>
        <strain evidence="3">CBS 123094</strain>
    </source>
</reference>
<organism evidence="3 4">
    <name type="scientific">Amniculicola lignicola CBS 123094</name>
    <dbReference type="NCBI Taxonomy" id="1392246"/>
    <lineage>
        <taxon>Eukaryota</taxon>
        <taxon>Fungi</taxon>
        <taxon>Dikarya</taxon>
        <taxon>Ascomycota</taxon>
        <taxon>Pezizomycotina</taxon>
        <taxon>Dothideomycetes</taxon>
        <taxon>Pleosporomycetidae</taxon>
        <taxon>Pleosporales</taxon>
        <taxon>Amniculicolaceae</taxon>
        <taxon>Amniculicola</taxon>
    </lineage>
</organism>
<evidence type="ECO:0000313" key="3">
    <source>
        <dbReference type="EMBL" id="KAF2002519.1"/>
    </source>
</evidence>
<proteinExistence type="predicted"/>
<dbReference type="Pfam" id="PF13919">
    <property type="entry name" value="ASXH"/>
    <property type="match status" value="1"/>
</dbReference>
<evidence type="ECO:0000256" key="1">
    <source>
        <dbReference type="SAM" id="MobiDB-lite"/>
    </source>
</evidence>
<name>A0A6A5WP37_9PLEO</name>
<feature type="region of interest" description="Disordered" evidence="1">
    <location>
        <begin position="1"/>
        <end position="75"/>
    </location>
</feature>
<feature type="compositionally biased region" description="Polar residues" evidence="1">
    <location>
        <begin position="12"/>
        <end position="21"/>
    </location>
</feature>
<feature type="compositionally biased region" description="Basic residues" evidence="1">
    <location>
        <begin position="22"/>
        <end position="33"/>
    </location>
</feature>
<dbReference type="EMBL" id="ML977577">
    <property type="protein sequence ID" value="KAF2002519.1"/>
    <property type="molecule type" value="Genomic_DNA"/>
</dbReference>
<sequence length="208" mass="23271">MSAASKKRSAPEDSNINTSPKKQVKKALPKARKCPPPAQPVITRPSRNRKAPERYVEIKQSPKPAPTPRPKPTGTRIYEPYYATTHSKSRLVDANVYKMLLEPASWTCLSADDQATIIAMLPPTPANKTLHGLTTSGADSVERPKELHLPSDVLRTDIARYQNDLSWGFMGSSWLAKAQTAMQERADGLFDAWKAEEAERWWGQGREY</sequence>
<dbReference type="InterPro" id="IPR028020">
    <property type="entry name" value="ASX_DEUBAD_dom"/>
</dbReference>
<dbReference type="OrthoDB" id="2289918at2759"/>
<protein>
    <recommendedName>
        <fullName evidence="2">ASX DEUBAD domain-containing protein</fullName>
    </recommendedName>
</protein>
<evidence type="ECO:0000259" key="2">
    <source>
        <dbReference type="Pfam" id="PF13919"/>
    </source>
</evidence>
<gene>
    <name evidence="3" type="ORF">P154DRAFT_430881</name>
</gene>
<dbReference type="AlphaFoldDB" id="A0A6A5WP37"/>
<dbReference type="Proteomes" id="UP000799779">
    <property type="component" value="Unassembled WGS sequence"/>
</dbReference>
<evidence type="ECO:0000313" key="4">
    <source>
        <dbReference type="Proteomes" id="UP000799779"/>
    </source>
</evidence>